<feature type="coiled-coil region" evidence="1">
    <location>
        <begin position="764"/>
        <end position="904"/>
    </location>
</feature>
<proteinExistence type="predicted"/>
<evidence type="ECO:0000256" key="1">
    <source>
        <dbReference type="SAM" id="Coils"/>
    </source>
</evidence>
<feature type="compositionally biased region" description="Basic and acidic residues" evidence="2">
    <location>
        <begin position="1075"/>
        <end position="1086"/>
    </location>
</feature>
<keyword evidence="4" id="KW-1185">Reference proteome</keyword>
<keyword evidence="1" id="KW-0175">Coiled coil</keyword>
<reference evidence="3 4" key="1">
    <citation type="submission" date="2024-04" db="EMBL/GenBank/DDBJ databases">
        <title>Tritrichomonas musculus Genome.</title>
        <authorList>
            <person name="Alves-Ferreira E."/>
            <person name="Grigg M."/>
            <person name="Lorenzi H."/>
            <person name="Galac M."/>
        </authorList>
    </citation>
    <scope>NUCLEOTIDE SEQUENCE [LARGE SCALE GENOMIC DNA]</scope>
    <source>
        <strain evidence="3 4">EAF2021</strain>
    </source>
</reference>
<accession>A0ABR2K4W8</accession>
<name>A0ABR2K4W8_9EUKA</name>
<feature type="compositionally biased region" description="Low complexity" evidence="2">
    <location>
        <begin position="701"/>
        <end position="735"/>
    </location>
</feature>
<dbReference type="PANTHER" id="PTHR36812:SF9">
    <property type="entry name" value="MYB-LIKE PROTEIN X ISOFORM X1"/>
    <property type="match status" value="1"/>
</dbReference>
<protein>
    <submittedName>
        <fullName evidence="3">Uncharacterized protein</fullName>
    </submittedName>
</protein>
<feature type="compositionally biased region" description="Basic residues" evidence="2">
    <location>
        <begin position="536"/>
        <end position="550"/>
    </location>
</feature>
<gene>
    <name evidence="3" type="ORF">M9Y10_041315</name>
</gene>
<feature type="compositionally biased region" description="Acidic residues" evidence="2">
    <location>
        <begin position="736"/>
        <end position="745"/>
    </location>
</feature>
<sequence>MIDNDEDMLSETLEDFKLKKPYQALTKLLQEIDTQNIDLDINQSKFQELKKIVNDIHESANDRGSYGNRDFYSFLSTIFKAERLIQSQNEKTISNLSQNLKANGKNNLRTGGNDIQIDVDIQNENSYLNENQSKASTVGGPQASSSKEDGRSEVIQSITEHFNLENNSNDLPALINNLDKLVAESSNNLVRKVAQSFNLPISTNSSNIVTNLKEKINETYGKQAQNQTRKEDVMLDSDSSAATPLSPSDDPTDPQVSKSQLISTVRSLRNQIVILKDSIVTQDAILREFEGIPIKTDEIENILISDAPILTKIKNIINILSLSLFASEDAAATNEKLLACVSGLFRFITSLGQSKNSYTSLYSETPFEEMRSILLLQTERVSIFLNDHGMGIAQDNSLFESLLHQTGSLNMLDSVNKYLRTYIGKPKTAEGQQLYVLLMEAVTACDILRKFATEASKTCKQQMNDVRQLKDYSKNLERSMETQHIETITHIQENNDKVDETVSTVRSILRNAVLNENLKDIRPVIQALDAISPKNDRKHHGGRNSSRRTQRNSLSEATEEDDNDFAYTSDENRRNDEETTDTENSKSHYDYRREINDTEYINSLQNQIYQARDTIQDLKKSRENLLKQTQSDFLKVREQVNKKLEETKQKFKEKKAENRKLFLALKDTSEKYETLKADYDELRKSRGINIESENDIETKSTKSNKSSKSNRGADVNTNNNNNDNNEGGQENNDNNNDSDVDEGGFDDDQLKIIKEIQEQFIGTKEDYEKVLKSMRHEITEYQETKQREFDSAKESFEQILSKKQSQIDEEKQKYKLLRKKYDKLKEDVDKLNNKLVQSKQTEEEALDQAMKLSQKYQEIHDDFLSLEMAKNKIQEESDKTTNSMKNLLKEHIQLNDSYSQLSKELDDTRSNSTKVLQDTFSSIARLFPSYYDISMKLESDSIIQMLEKVRDKEKKLEKRENYLKQLNELLNVEKSSQLFEEVDNLKKKVNQVTEEAIEKAKENKALNDSRMTFLQIQDWLIRMYVLCSGGVCQDVTTAEMENTVEEVLLSSFGNLVQSRKMGILKAEKKLLSRPDLREELEGKSNEDSPNQSKSKNKKGKKVSLRHLLIMMMLLIKTKKLAGNMEQNTYDYETVGGYEKNNMNRNSLMNMTEEHTEDDIFPNSPTNQPLSPIMNYGSAFQ</sequence>
<feature type="coiled-coil region" evidence="1">
    <location>
        <begin position="601"/>
        <end position="685"/>
    </location>
</feature>
<feature type="region of interest" description="Disordered" evidence="2">
    <location>
        <begin position="693"/>
        <end position="745"/>
    </location>
</feature>
<dbReference type="Proteomes" id="UP001470230">
    <property type="component" value="Unassembled WGS sequence"/>
</dbReference>
<feature type="region of interest" description="Disordered" evidence="2">
    <location>
        <begin position="532"/>
        <end position="591"/>
    </location>
</feature>
<evidence type="ECO:0000256" key="2">
    <source>
        <dbReference type="SAM" id="MobiDB-lite"/>
    </source>
</evidence>
<feature type="compositionally biased region" description="Basic and acidic residues" evidence="2">
    <location>
        <begin position="570"/>
        <end position="591"/>
    </location>
</feature>
<feature type="region of interest" description="Disordered" evidence="2">
    <location>
        <begin position="132"/>
        <end position="152"/>
    </location>
</feature>
<comment type="caution">
    <text evidence="3">The sequence shown here is derived from an EMBL/GenBank/DDBJ whole genome shotgun (WGS) entry which is preliminary data.</text>
</comment>
<organism evidence="3 4">
    <name type="scientific">Tritrichomonas musculus</name>
    <dbReference type="NCBI Taxonomy" id="1915356"/>
    <lineage>
        <taxon>Eukaryota</taxon>
        <taxon>Metamonada</taxon>
        <taxon>Parabasalia</taxon>
        <taxon>Tritrichomonadida</taxon>
        <taxon>Tritrichomonadidae</taxon>
        <taxon>Tritrichomonas</taxon>
    </lineage>
</organism>
<dbReference type="EMBL" id="JAPFFF010000007">
    <property type="protein sequence ID" value="KAK8885858.1"/>
    <property type="molecule type" value="Genomic_DNA"/>
</dbReference>
<dbReference type="PANTHER" id="PTHR36812">
    <property type="entry name" value="NEUROFILAMENT TRIPLET M PROTEIN-LIKE PROTEIN"/>
    <property type="match status" value="1"/>
</dbReference>
<evidence type="ECO:0000313" key="3">
    <source>
        <dbReference type="EMBL" id="KAK8885858.1"/>
    </source>
</evidence>
<feature type="region of interest" description="Disordered" evidence="2">
    <location>
        <begin position="220"/>
        <end position="258"/>
    </location>
</feature>
<evidence type="ECO:0000313" key="4">
    <source>
        <dbReference type="Proteomes" id="UP001470230"/>
    </source>
</evidence>
<feature type="region of interest" description="Disordered" evidence="2">
    <location>
        <begin position="1075"/>
        <end position="1101"/>
    </location>
</feature>
<feature type="coiled-coil region" evidence="1">
    <location>
        <begin position="949"/>
        <end position="1002"/>
    </location>
</feature>